<name>A0ABQ8TL03_PERAM</name>
<proteinExistence type="predicted"/>
<dbReference type="PANTHER" id="PTHR47326:SF1">
    <property type="entry name" value="HTH PSQ-TYPE DOMAIN-CONTAINING PROTEIN"/>
    <property type="match status" value="1"/>
</dbReference>
<accession>A0ABQ8TL03</accession>
<organism evidence="1 2">
    <name type="scientific">Periplaneta americana</name>
    <name type="common">American cockroach</name>
    <name type="synonym">Blatta americana</name>
    <dbReference type="NCBI Taxonomy" id="6978"/>
    <lineage>
        <taxon>Eukaryota</taxon>
        <taxon>Metazoa</taxon>
        <taxon>Ecdysozoa</taxon>
        <taxon>Arthropoda</taxon>
        <taxon>Hexapoda</taxon>
        <taxon>Insecta</taxon>
        <taxon>Pterygota</taxon>
        <taxon>Neoptera</taxon>
        <taxon>Polyneoptera</taxon>
        <taxon>Dictyoptera</taxon>
        <taxon>Blattodea</taxon>
        <taxon>Blattoidea</taxon>
        <taxon>Blattidae</taxon>
        <taxon>Blattinae</taxon>
        <taxon>Periplaneta</taxon>
    </lineage>
</organism>
<dbReference type="PANTHER" id="PTHR47326">
    <property type="entry name" value="TRANSPOSABLE ELEMENT TC3 TRANSPOSASE-LIKE PROTEIN"/>
    <property type="match status" value="1"/>
</dbReference>
<keyword evidence="2" id="KW-1185">Reference proteome</keyword>
<protein>
    <submittedName>
        <fullName evidence="1">Uncharacterized protein</fullName>
    </submittedName>
</protein>
<gene>
    <name evidence="1" type="ORF">ANN_09178</name>
</gene>
<dbReference type="Proteomes" id="UP001148838">
    <property type="component" value="Unassembled WGS sequence"/>
</dbReference>
<evidence type="ECO:0000313" key="2">
    <source>
        <dbReference type="Proteomes" id="UP001148838"/>
    </source>
</evidence>
<comment type="caution">
    <text evidence="1">The sequence shown here is derived from an EMBL/GenBank/DDBJ whole genome shotgun (WGS) entry which is preliminary data.</text>
</comment>
<evidence type="ECO:0000313" key="1">
    <source>
        <dbReference type="EMBL" id="KAJ4447177.1"/>
    </source>
</evidence>
<sequence length="123" mass="14184">MGSLCEGGNEPPGSLKASKILRKRLRFHPYRLQLLQALKPEDKMLGKKFCISMQTLLENDDEFICSVVFSDEATFHLSGGVRAVESMQIDRQGDKREETHGEEKIKRTETNMRQRAAYCYRQM</sequence>
<dbReference type="EMBL" id="JAJSOF020000005">
    <property type="protein sequence ID" value="KAJ4447177.1"/>
    <property type="molecule type" value="Genomic_DNA"/>
</dbReference>
<reference evidence="1 2" key="1">
    <citation type="journal article" date="2022" name="Allergy">
        <title>Genome assembly and annotation of Periplaneta americana reveal a comprehensive cockroach allergen profile.</title>
        <authorList>
            <person name="Wang L."/>
            <person name="Xiong Q."/>
            <person name="Saelim N."/>
            <person name="Wang L."/>
            <person name="Nong W."/>
            <person name="Wan A.T."/>
            <person name="Shi M."/>
            <person name="Liu X."/>
            <person name="Cao Q."/>
            <person name="Hui J.H.L."/>
            <person name="Sookrung N."/>
            <person name="Leung T.F."/>
            <person name="Tungtrongchitr A."/>
            <person name="Tsui S.K.W."/>
        </authorList>
    </citation>
    <scope>NUCLEOTIDE SEQUENCE [LARGE SCALE GENOMIC DNA]</scope>
    <source>
        <strain evidence="1">PWHHKU_190912</strain>
    </source>
</reference>